<proteinExistence type="predicted"/>
<dbReference type="AlphaFoldDB" id="A0AAN8MTF2"/>
<protein>
    <recommendedName>
        <fullName evidence="3">F-box domain-containing protein</fullName>
    </recommendedName>
</protein>
<evidence type="ECO:0000313" key="1">
    <source>
        <dbReference type="EMBL" id="KAK6355717.1"/>
    </source>
</evidence>
<accession>A0AAN8MTF2</accession>
<keyword evidence="2" id="KW-1185">Reference proteome</keyword>
<reference evidence="1 2" key="1">
    <citation type="submission" date="2019-10" db="EMBL/GenBank/DDBJ databases">
        <authorList>
            <person name="Palmer J.M."/>
        </authorList>
    </citation>
    <scope>NUCLEOTIDE SEQUENCE [LARGE SCALE GENOMIC DNA]</scope>
    <source>
        <strain evidence="1 2">TWF718</strain>
    </source>
</reference>
<gene>
    <name evidence="1" type="ORF">TWF718_000110</name>
</gene>
<organism evidence="1 2">
    <name type="scientific">Orbilia javanica</name>
    <dbReference type="NCBI Taxonomy" id="47235"/>
    <lineage>
        <taxon>Eukaryota</taxon>
        <taxon>Fungi</taxon>
        <taxon>Dikarya</taxon>
        <taxon>Ascomycota</taxon>
        <taxon>Pezizomycotina</taxon>
        <taxon>Orbiliomycetes</taxon>
        <taxon>Orbiliales</taxon>
        <taxon>Orbiliaceae</taxon>
        <taxon>Orbilia</taxon>
    </lineage>
</organism>
<dbReference type="EMBL" id="JAVHNR010000001">
    <property type="protein sequence ID" value="KAK6355717.1"/>
    <property type="molecule type" value="Genomic_DNA"/>
</dbReference>
<sequence>MDSKSNICSLPTELHTQILEYLSDDFVSQIVSSLMLPIWGDIIRDSSRIQRSRYIRFHSAWQNAVAIHRAIGETSERFAICCTVRNKKIENYSLAWKLRNLSETTEDNGMLSSMGDMSHSWSEINITDSFVLDEHFILPFRGPLAQDLKFPDEDVSVSKSHVDSDLRTTFLTVYARRYVSPEYGNIVMSMSIFPSHLKDMTLRSLLKHIVRNVDKALWNRGIEIQKTHYVKIWSDHRGLQAMAYIS</sequence>
<evidence type="ECO:0000313" key="2">
    <source>
        <dbReference type="Proteomes" id="UP001313282"/>
    </source>
</evidence>
<name>A0AAN8MTF2_9PEZI</name>
<dbReference type="Proteomes" id="UP001313282">
    <property type="component" value="Unassembled WGS sequence"/>
</dbReference>
<evidence type="ECO:0008006" key="3">
    <source>
        <dbReference type="Google" id="ProtNLM"/>
    </source>
</evidence>
<comment type="caution">
    <text evidence="1">The sequence shown here is derived from an EMBL/GenBank/DDBJ whole genome shotgun (WGS) entry which is preliminary data.</text>
</comment>